<feature type="transmembrane region" description="Helical" evidence="1">
    <location>
        <begin position="30"/>
        <end position="54"/>
    </location>
</feature>
<name>A0ABR9MKI8_9ACTN</name>
<accession>A0ABR9MKI8</accession>
<evidence type="ECO:0000256" key="1">
    <source>
        <dbReference type="SAM" id="Phobius"/>
    </source>
</evidence>
<protein>
    <submittedName>
        <fullName evidence="2">Uncharacterized protein</fullName>
    </submittedName>
</protein>
<feature type="transmembrane region" description="Helical" evidence="1">
    <location>
        <begin position="237"/>
        <end position="260"/>
    </location>
</feature>
<feature type="transmembrane region" description="Helical" evidence="1">
    <location>
        <begin position="154"/>
        <end position="178"/>
    </location>
</feature>
<gene>
    <name evidence="2" type="ORF">H4W80_011522</name>
</gene>
<keyword evidence="1" id="KW-1133">Transmembrane helix</keyword>
<comment type="caution">
    <text evidence="2">The sequence shown here is derived from an EMBL/GenBank/DDBJ whole genome shotgun (WGS) entry which is preliminary data.</text>
</comment>
<organism evidence="2 3">
    <name type="scientific">Nonomuraea angiospora</name>
    <dbReference type="NCBI Taxonomy" id="46172"/>
    <lineage>
        <taxon>Bacteria</taxon>
        <taxon>Bacillati</taxon>
        <taxon>Actinomycetota</taxon>
        <taxon>Actinomycetes</taxon>
        <taxon>Streptosporangiales</taxon>
        <taxon>Streptosporangiaceae</taxon>
        <taxon>Nonomuraea</taxon>
    </lineage>
</organism>
<feature type="transmembrane region" description="Helical" evidence="1">
    <location>
        <begin position="126"/>
        <end position="148"/>
    </location>
</feature>
<dbReference type="EMBL" id="JADBEK010000001">
    <property type="protein sequence ID" value="MBE1593264.1"/>
    <property type="molecule type" value="Genomic_DNA"/>
</dbReference>
<feature type="transmembrane region" description="Helical" evidence="1">
    <location>
        <begin position="74"/>
        <end position="105"/>
    </location>
</feature>
<dbReference type="RefSeq" id="WP_192792643.1">
    <property type="nucleotide sequence ID" value="NZ_JADBEK010000001.1"/>
</dbReference>
<evidence type="ECO:0000313" key="2">
    <source>
        <dbReference type="EMBL" id="MBE1593264.1"/>
    </source>
</evidence>
<keyword evidence="1" id="KW-0472">Membrane</keyword>
<keyword evidence="3" id="KW-1185">Reference proteome</keyword>
<dbReference type="Proteomes" id="UP000633509">
    <property type="component" value="Unassembled WGS sequence"/>
</dbReference>
<feature type="transmembrane region" description="Helical" evidence="1">
    <location>
        <begin position="198"/>
        <end position="217"/>
    </location>
</feature>
<reference evidence="2 3" key="1">
    <citation type="submission" date="2020-10" db="EMBL/GenBank/DDBJ databases">
        <title>Sequencing the genomes of 1000 actinobacteria strains.</title>
        <authorList>
            <person name="Klenk H.-P."/>
        </authorList>
    </citation>
    <scope>NUCLEOTIDE SEQUENCE [LARGE SCALE GENOMIC DNA]</scope>
    <source>
        <strain evidence="2 3">DSM 43173</strain>
    </source>
</reference>
<keyword evidence="1" id="KW-0812">Transmembrane</keyword>
<proteinExistence type="predicted"/>
<sequence>MTISDTVGHIWRTSVLLQSARWTGRHLARLAGPALIASLPAAIVVYLAAMPLVGDAGGLVNGQFALLSALPGPLVGWTVAMGVVSMLAHAVVLPATVLMAAGLMLDRSVSPSVALRTALRRAPAMLAAGAIMLLGWVAIVAAGLGVAWVTAQVWLAILVMLGFAALAAPFLLAVPAVILEGRSGWRALGRGWRLGDRLAYGGVTLLVGVLGVPALAWQGLDRLMPQLPDSIAAAVTGVGYGLVGVLATVFQAVVLARMFLFLPDESERERVSEEVLRLLPHGPPVPARPVRVVAALALPGLLYGGVALINPLGWVEVTEKTLAEGWTRDSESSGGGGLGPYSVDLRALYSGTDRPLTMVMNNTLSHRSGIRTSVLTCEDADCRDNTLTYPRGPNQFGPVVGSARLADGRLVLAVWTKNPGDSPGRVPMVRLGLLICDREGCRSPEGGKPLSEPDGYVFGNTDPVAIAVRPNGGLVIAQTRENEGSRDEPDSETVSFTYCDDPICSRPERRMSATLDADFGSYEDDVLALVVGADDRPVAARADSKTGAMFVIACADAACTTPRVAKPEEGSDKEDADGDFLRYMYASDKRGHLTMAMRADGRPVIVRRDVMDGSISLLDCRDRTCAQIDKVALAGPALARWLPALAVDKAGRALVAYQDPKARQIVLATCSGGKCETAVAARIRNSLGSVLTMTLDGRGRPVIAWVDDTLGRQREWALKVTTVL</sequence>
<evidence type="ECO:0000313" key="3">
    <source>
        <dbReference type="Proteomes" id="UP000633509"/>
    </source>
</evidence>